<keyword evidence="3" id="KW-1185">Reference proteome</keyword>
<dbReference type="EMBL" id="SPVG01000245">
    <property type="protein sequence ID" value="TFW15954.1"/>
    <property type="molecule type" value="Genomic_DNA"/>
</dbReference>
<dbReference type="AlphaFoldDB" id="A0A4Y9S799"/>
<dbReference type="RefSeq" id="WP_135204240.1">
    <property type="nucleotide sequence ID" value="NZ_SPVG01000245.1"/>
</dbReference>
<feature type="region of interest" description="Disordered" evidence="1">
    <location>
        <begin position="127"/>
        <end position="159"/>
    </location>
</feature>
<dbReference type="InterPro" id="IPR018738">
    <property type="entry name" value="DUF2280"/>
</dbReference>
<name>A0A4Y9S799_9BURK</name>
<accession>A0A4Y9S799</accession>
<evidence type="ECO:0000313" key="3">
    <source>
        <dbReference type="Proteomes" id="UP000297729"/>
    </source>
</evidence>
<evidence type="ECO:0000313" key="2">
    <source>
        <dbReference type="EMBL" id="TFW15954.1"/>
    </source>
</evidence>
<evidence type="ECO:0000256" key="1">
    <source>
        <dbReference type="SAM" id="MobiDB-lite"/>
    </source>
</evidence>
<dbReference type="Proteomes" id="UP000297729">
    <property type="component" value="Unassembled WGS sequence"/>
</dbReference>
<gene>
    <name evidence="2" type="ORF">E4L98_25000</name>
</gene>
<proteinExistence type="predicted"/>
<protein>
    <submittedName>
        <fullName evidence="2">DUF2280 domain-containing protein</fullName>
    </submittedName>
</protein>
<comment type="caution">
    <text evidence="2">The sequence shown here is derived from an EMBL/GenBank/DDBJ whole genome shotgun (WGS) entry which is preliminary data.</text>
</comment>
<reference evidence="2 3" key="1">
    <citation type="submission" date="2019-03" db="EMBL/GenBank/DDBJ databases">
        <title>Draft Genome Sequence of Duganella callidus sp. nov., a Novel Duganella Species Isolated from Cultivated Soil.</title>
        <authorList>
            <person name="Raths R."/>
            <person name="Peta V."/>
            <person name="Bucking H."/>
        </authorList>
    </citation>
    <scope>NUCLEOTIDE SEQUENCE [LARGE SCALE GENOMIC DNA]</scope>
    <source>
        <strain evidence="2 3">DN04</strain>
    </source>
</reference>
<dbReference type="Pfam" id="PF10045">
    <property type="entry name" value="DUF2280"/>
    <property type="match status" value="1"/>
</dbReference>
<dbReference type="OrthoDB" id="6464700at2"/>
<sequence length="159" mass="18067">MAALKDDVKAFIVQALACFDKPTQVVAQVKEEFKLDVTRQQVETYDPTKYAGRTLNIKWRTLFEDTRKRFREETAEIGIANRAYRLRALDRMAERAESKGNMPLAMQIIEQAAKEVGDVYVNRRLDAPRAPVGTDDGGIPKTPEYVLKPDEDVPDQPIL</sequence>
<organism evidence="2 3">
    <name type="scientific">Duganella callida</name>
    <dbReference type="NCBI Taxonomy" id="2561932"/>
    <lineage>
        <taxon>Bacteria</taxon>
        <taxon>Pseudomonadati</taxon>
        <taxon>Pseudomonadota</taxon>
        <taxon>Betaproteobacteria</taxon>
        <taxon>Burkholderiales</taxon>
        <taxon>Oxalobacteraceae</taxon>
        <taxon>Telluria group</taxon>
        <taxon>Duganella</taxon>
    </lineage>
</organism>